<evidence type="ECO:0000256" key="10">
    <source>
        <dbReference type="RuleBase" id="RU363097"/>
    </source>
</evidence>
<evidence type="ECO:0000256" key="5">
    <source>
        <dbReference type="ARBA" id="ARBA00022857"/>
    </source>
</evidence>
<keyword evidence="10" id="KW-0560">Oxidoreductase</keyword>
<evidence type="ECO:0000256" key="4">
    <source>
        <dbReference type="ARBA" id="ARBA00022692"/>
    </source>
</evidence>
<dbReference type="GO" id="GO:0005777">
    <property type="term" value="C:peroxisome"/>
    <property type="evidence" value="ECO:0007669"/>
    <property type="project" value="TreeGrafter"/>
</dbReference>
<feature type="transmembrane region" description="Helical" evidence="10">
    <location>
        <begin position="353"/>
        <end position="375"/>
    </location>
</feature>
<comment type="catalytic activity">
    <reaction evidence="9 10">
        <text>a long-chain fatty acyl-CoA + 2 NADPH + 2 H(+) = a long-chain primary fatty alcohol + 2 NADP(+) + CoA</text>
        <dbReference type="Rhea" id="RHEA:52716"/>
        <dbReference type="ChEBI" id="CHEBI:15378"/>
        <dbReference type="ChEBI" id="CHEBI:57287"/>
        <dbReference type="ChEBI" id="CHEBI:57783"/>
        <dbReference type="ChEBI" id="CHEBI:58349"/>
        <dbReference type="ChEBI" id="CHEBI:77396"/>
        <dbReference type="ChEBI" id="CHEBI:83139"/>
        <dbReference type="EC" id="1.2.1.84"/>
    </reaction>
</comment>
<dbReference type="InterPro" id="IPR026055">
    <property type="entry name" value="FAR"/>
</dbReference>
<dbReference type="FunCoup" id="A0A212EYF9">
    <property type="interactions" value="60"/>
</dbReference>
<evidence type="ECO:0000313" key="13">
    <source>
        <dbReference type="EMBL" id="OWR46525.1"/>
    </source>
</evidence>
<dbReference type="KEGG" id="dpl:KGM_211692A"/>
<dbReference type="InParanoid" id="A0A212EYF9"/>
<evidence type="ECO:0000256" key="7">
    <source>
        <dbReference type="ARBA" id="ARBA00023098"/>
    </source>
</evidence>
<feature type="domain" description="Fatty acyl-CoA reductase C-terminal" evidence="11">
    <location>
        <begin position="359"/>
        <end position="451"/>
    </location>
</feature>
<dbReference type="AlphaFoldDB" id="A0A212EYF9"/>
<dbReference type="eggNOG" id="KOG1221">
    <property type="taxonomic scope" value="Eukaryota"/>
</dbReference>
<dbReference type="GO" id="GO:0102965">
    <property type="term" value="F:alcohol-forming long-chain fatty acyl-CoA reductase activity"/>
    <property type="evidence" value="ECO:0007669"/>
    <property type="project" value="UniProtKB-EC"/>
</dbReference>
<dbReference type="Gene3D" id="3.40.50.720">
    <property type="entry name" value="NAD(P)-binding Rossmann-like Domain"/>
    <property type="match status" value="1"/>
</dbReference>
<dbReference type="PANTHER" id="PTHR11011:SF118">
    <property type="entry name" value="FATTY ACYL-COA REDUCTASE"/>
    <property type="match status" value="1"/>
</dbReference>
<dbReference type="Proteomes" id="UP000007151">
    <property type="component" value="Unassembled WGS sequence"/>
</dbReference>
<dbReference type="GO" id="GO:0080019">
    <property type="term" value="F:alcohol-forming very long-chain fatty acyl-CoA reductase activity"/>
    <property type="evidence" value="ECO:0007669"/>
    <property type="project" value="InterPro"/>
</dbReference>
<comment type="function">
    <text evidence="10">Catalyzes the reduction of fatty acyl-CoA to fatty alcohols.</text>
</comment>
<dbReference type="EC" id="1.2.1.84" evidence="10"/>
<dbReference type="Pfam" id="PF03015">
    <property type="entry name" value="Sterile"/>
    <property type="match status" value="1"/>
</dbReference>
<comment type="similarity">
    <text evidence="2 10">Belongs to the fatty acyl-CoA reductase family.</text>
</comment>
<evidence type="ECO:0000259" key="12">
    <source>
        <dbReference type="Pfam" id="PF07993"/>
    </source>
</evidence>
<accession>A0A212EYF9</accession>
<dbReference type="FunFam" id="3.40.50.720:FF:000143">
    <property type="entry name" value="Fatty acyl-CoA reductase"/>
    <property type="match status" value="1"/>
</dbReference>
<keyword evidence="5 10" id="KW-0521">NADP</keyword>
<dbReference type="InterPro" id="IPR036291">
    <property type="entry name" value="NAD(P)-bd_dom_sf"/>
</dbReference>
<dbReference type="InterPro" id="IPR013120">
    <property type="entry name" value="FAR_NAD-bd"/>
</dbReference>
<keyword evidence="3 10" id="KW-0444">Lipid biosynthesis</keyword>
<evidence type="ECO:0000259" key="11">
    <source>
        <dbReference type="Pfam" id="PF03015"/>
    </source>
</evidence>
<keyword evidence="8 10" id="KW-0472">Membrane</keyword>
<feature type="domain" description="Thioester reductase (TE)" evidence="12">
    <location>
        <begin position="18"/>
        <end position="287"/>
    </location>
</feature>
<name>A0A212EYF9_DANPL</name>
<protein>
    <recommendedName>
        <fullName evidence="10">Fatty acyl-CoA reductase</fullName>
        <ecNumber evidence="10">1.2.1.84</ecNumber>
    </recommendedName>
</protein>
<evidence type="ECO:0000256" key="1">
    <source>
        <dbReference type="ARBA" id="ARBA00004141"/>
    </source>
</evidence>
<dbReference type="CDD" id="cd09071">
    <property type="entry name" value="FAR_C"/>
    <property type="match status" value="1"/>
</dbReference>
<comment type="caution">
    <text evidence="13">The sequence shown here is derived from an EMBL/GenBank/DDBJ whole genome shotgun (WGS) entry which is preliminary data.</text>
</comment>
<dbReference type="CDD" id="cd05236">
    <property type="entry name" value="FAR-N_SDR_e"/>
    <property type="match status" value="1"/>
</dbReference>
<evidence type="ECO:0000256" key="8">
    <source>
        <dbReference type="ARBA" id="ARBA00023136"/>
    </source>
</evidence>
<organism evidence="13 14">
    <name type="scientific">Danaus plexippus plexippus</name>
    <dbReference type="NCBI Taxonomy" id="278856"/>
    <lineage>
        <taxon>Eukaryota</taxon>
        <taxon>Metazoa</taxon>
        <taxon>Ecdysozoa</taxon>
        <taxon>Arthropoda</taxon>
        <taxon>Hexapoda</taxon>
        <taxon>Insecta</taxon>
        <taxon>Pterygota</taxon>
        <taxon>Neoptera</taxon>
        <taxon>Endopterygota</taxon>
        <taxon>Lepidoptera</taxon>
        <taxon>Glossata</taxon>
        <taxon>Ditrysia</taxon>
        <taxon>Papilionoidea</taxon>
        <taxon>Nymphalidae</taxon>
        <taxon>Danainae</taxon>
        <taxon>Danaini</taxon>
        <taxon>Danaina</taxon>
        <taxon>Danaus</taxon>
        <taxon>Danaus</taxon>
    </lineage>
</organism>
<gene>
    <name evidence="13" type="ORF">KGM_211692A</name>
</gene>
<dbReference type="InterPro" id="IPR033640">
    <property type="entry name" value="FAR_C"/>
</dbReference>
<dbReference type="GO" id="GO:0016020">
    <property type="term" value="C:membrane"/>
    <property type="evidence" value="ECO:0007669"/>
    <property type="project" value="UniProtKB-SubCell"/>
</dbReference>
<dbReference type="Pfam" id="PF07993">
    <property type="entry name" value="NAD_binding_4"/>
    <property type="match status" value="1"/>
</dbReference>
<reference evidence="13 14" key="1">
    <citation type="journal article" date="2011" name="Cell">
        <title>The monarch butterfly genome yields insights into long-distance migration.</title>
        <authorList>
            <person name="Zhan S."/>
            <person name="Merlin C."/>
            <person name="Boore J.L."/>
            <person name="Reppert S.M."/>
        </authorList>
    </citation>
    <scope>NUCLEOTIDE SEQUENCE [LARGE SCALE GENOMIC DNA]</scope>
    <source>
        <strain evidence="13">F-2</strain>
    </source>
</reference>
<evidence type="ECO:0000256" key="9">
    <source>
        <dbReference type="ARBA" id="ARBA00052530"/>
    </source>
</evidence>
<evidence type="ECO:0000256" key="6">
    <source>
        <dbReference type="ARBA" id="ARBA00022989"/>
    </source>
</evidence>
<proteinExistence type="inferred from homology"/>
<dbReference type="GO" id="GO:0035336">
    <property type="term" value="P:long-chain fatty-acyl-CoA metabolic process"/>
    <property type="evidence" value="ECO:0007669"/>
    <property type="project" value="TreeGrafter"/>
</dbReference>
<dbReference type="PANTHER" id="PTHR11011">
    <property type="entry name" value="MALE STERILITY PROTEIN 2-RELATED"/>
    <property type="match status" value="1"/>
</dbReference>
<dbReference type="SUPFAM" id="SSF51735">
    <property type="entry name" value="NAD(P)-binding Rossmann-fold domains"/>
    <property type="match status" value="1"/>
</dbReference>
<keyword evidence="4 10" id="KW-0812">Transmembrane</keyword>
<evidence type="ECO:0000256" key="2">
    <source>
        <dbReference type="ARBA" id="ARBA00005928"/>
    </source>
</evidence>
<feature type="non-terminal residue" evidence="13">
    <location>
        <position position="465"/>
    </location>
</feature>
<keyword evidence="7 10" id="KW-0443">Lipid metabolism</keyword>
<dbReference type="EMBL" id="AGBW02011527">
    <property type="protein sequence ID" value="OWR46525.1"/>
    <property type="molecule type" value="Genomic_DNA"/>
</dbReference>
<evidence type="ECO:0000313" key="14">
    <source>
        <dbReference type="Proteomes" id="UP000007151"/>
    </source>
</evidence>
<evidence type="ECO:0000256" key="3">
    <source>
        <dbReference type="ARBA" id="ARBA00022516"/>
    </source>
</evidence>
<comment type="subcellular location">
    <subcellularLocation>
        <location evidence="1">Membrane</location>
        <topology evidence="1">Multi-pass membrane protein</topology>
    </subcellularLocation>
</comment>
<keyword evidence="14" id="KW-1185">Reference proteome</keyword>
<keyword evidence="6 10" id="KW-1133">Transmembrane helix</keyword>
<sequence length="465" mass="53477">MTPSIGVAEFYKNKTIFVTGGTGFLGKVLVEKLLRCCPDLKRIYLLMRPKKGLNVNERIDDYFNCRVFEIIHEKSPKIFDKVTVIPGDILQHNLGISIEDWEKLQRETEIVFHCAACVRFDMPIRDAVNLNTLGTDRVLKLADDMEKLEVFVHVSTSYCRSDLQKLGERLYPAKHRPQDIIDIVKWMDDELLTLIQPKLIEPQPNTYSYTKSLSEDLVAQKAGKYPIVIARPSIVTAAEKEPLPGWVDNMNGPTGLLVGCGKGVIRTMHCHASYQADAVPVDYVANACVLLGYLTAIDKPKEIRVCNITQSDQNPITWDEAINLGRVHLHEFPSSVCLWYPGGSTKNSKLHHMIASFFFHLLPAYFIDLLMLLMGKKTFMVKVQKRVSYGMKVLEYYTTNEWFFENDFYKSLKTRISKQDNEVFYTDFSTFNWSDYMRKYMKGAREYCCKEDPSTLPQARKLLNR</sequence>